<accession>A0A485KLI3</accession>
<reference evidence="2 3" key="1">
    <citation type="submission" date="2019-03" db="EMBL/GenBank/DDBJ databases">
        <authorList>
            <person name="Gaulin E."/>
            <person name="Dumas B."/>
        </authorList>
    </citation>
    <scope>NUCLEOTIDE SEQUENCE [LARGE SCALE GENOMIC DNA]</scope>
    <source>
        <strain evidence="2">CBS 568.67</strain>
    </source>
</reference>
<proteinExistence type="predicted"/>
<evidence type="ECO:0000313" key="3">
    <source>
        <dbReference type="Proteomes" id="UP000332933"/>
    </source>
</evidence>
<organism evidence="2 3">
    <name type="scientific">Aphanomyces stellatus</name>
    <dbReference type="NCBI Taxonomy" id="120398"/>
    <lineage>
        <taxon>Eukaryota</taxon>
        <taxon>Sar</taxon>
        <taxon>Stramenopiles</taxon>
        <taxon>Oomycota</taxon>
        <taxon>Saprolegniomycetes</taxon>
        <taxon>Saprolegniales</taxon>
        <taxon>Verrucalvaceae</taxon>
        <taxon>Aphanomyces</taxon>
    </lineage>
</organism>
<protein>
    <submittedName>
        <fullName evidence="2">Aste57867_8942 protein</fullName>
    </submittedName>
</protein>
<keyword evidence="3" id="KW-1185">Reference proteome</keyword>
<evidence type="ECO:0000313" key="1">
    <source>
        <dbReference type="EMBL" id="KAF0700535.1"/>
    </source>
</evidence>
<name>A0A485KLI3_9STRA</name>
<evidence type="ECO:0000313" key="2">
    <source>
        <dbReference type="EMBL" id="VFT85826.1"/>
    </source>
</evidence>
<dbReference type="EMBL" id="CAADRA010005139">
    <property type="protein sequence ID" value="VFT85826.1"/>
    <property type="molecule type" value="Genomic_DNA"/>
</dbReference>
<dbReference type="Proteomes" id="UP000332933">
    <property type="component" value="Unassembled WGS sequence"/>
</dbReference>
<reference evidence="1" key="2">
    <citation type="submission" date="2019-06" db="EMBL/GenBank/DDBJ databases">
        <title>Genomics analysis of Aphanomyces spp. identifies a new class of oomycete effector associated with host adaptation.</title>
        <authorList>
            <person name="Gaulin E."/>
        </authorList>
    </citation>
    <scope>NUCLEOTIDE SEQUENCE</scope>
    <source>
        <strain evidence="1">CBS 578.67</strain>
    </source>
</reference>
<sequence length="118" mass="13132">MVSAAPCDQSKPPTFSTFFGRTLKELVVLCVSVNEVHFEFCIAQPINMFFATQKHDQLPQATRARKIAAWFKSLLSNDQRSSCRANTSEEDAAKHSLALRFEHDMHAQAMSMTGPGGK</sequence>
<dbReference type="AlphaFoldDB" id="A0A485KLI3"/>
<gene>
    <name evidence="2" type="primary">Aste57867_8942</name>
    <name evidence="1" type="ORF">As57867_008907</name>
    <name evidence="2" type="ORF">ASTE57867_8942</name>
</gene>
<dbReference type="EMBL" id="VJMH01005118">
    <property type="protein sequence ID" value="KAF0700535.1"/>
    <property type="molecule type" value="Genomic_DNA"/>
</dbReference>